<keyword evidence="11" id="KW-1185">Reference proteome</keyword>
<reference evidence="10 11" key="1">
    <citation type="journal article" date="2006" name="Nat. Biotechnol.">
        <title>Complete genome of the mutualistic, N2-fixing grass endophyte Azoarcus sp. strain BH72.</title>
        <authorList>
            <person name="Krause A."/>
            <person name="Ramakumar A."/>
            <person name="Bartels D."/>
            <person name="Battistoni F."/>
            <person name="Bekel T."/>
            <person name="Boch J."/>
            <person name="Boehm M."/>
            <person name="Friedrich F."/>
            <person name="Hurek T."/>
            <person name="Krause L."/>
            <person name="Linke B."/>
            <person name="McHardy A.C."/>
            <person name="Sarkar A."/>
            <person name="Schneiker S."/>
            <person name="Syed A.A."/>
            <person name="Thauer R."/>
            <person name="Vorhoelter F.-J."/>
            <person name="Weidner S."/>
            <person name="Puehler A."/>
            <person name="Reinhold-Hurek B."/>
            <person name="Kaiser O."/>
            <person name="Goesmann A."/>
        </authorList>
    </citation>
    <scope>NUCLEOTIDE SEQUENCE [LARGE SCALE GENOMIC DNA]</scope>
    <source>
        <strain evidence="10 11">BH72</strain>
    </source>
</reference>
<evidence type="ECO:0000256" key="7">
    <source>
        <dbReference type="RuleBase" id="RU365041"/>
    </source>
</evidence>
<evidence type="ECO:0000256" key="6">
    <source>
        <dbReference type="ARBA" id="ARBA00023136"/>
    </source>
</evidence>
<dbReference type="Proteomes" id="UP000002588">
    <property type="component" value="Chromosome"/>
</dbReference>
<keyword evidence="3" id="KW-1003">Cell membrane</keyword>
<protein>
    <recommendedName>
        <fullName evidence="7">Protein MgtC</fullName>
    </recommendedName>
</protein>
<comment type="subcellular location">
    <subcellularLocation>
        <location evidence="7">Cell inner membrane</location>
        <topology evidence="7">Multi-pass membrane protein</topology>
    </subcellularLocation>
    <subcellularLocation>
        <location evidence="1">Cell membrane</location>
        <topology evidence="1">Multi-pass membrane protein</topology>
    </subcellularLocation>
</comment>
<feature type="transmembrane region" description="Helical" evidence="7">
    <location>
        <begin position="50"/>
        <end position="68"/>
    </location>
</feature>
<feature type="transmembrane region" description="Helical" evidence="7">
    <location>
        <begin position="102"/>
        <end position="121"/>
    </location>
</feature>
<comment type="similarity">
    <text evidence="2 7">Belongs to the MgtC/SapB family.</text>
</comment>
<proteinExistence type="inferred from homology"/>
<organism evidence="10 11">
    <name type="scientific">Azoarcus sp. (strain BH72)</name>
    <dbReference type="NCBI Taxonomy" id="418699"/>
    <lineage>
        <taxon>Bacteria</taxon>
        <taxon>Pseudomonadati</taxon>
        <taxon>Pseudomonadota</taxon>
        <taxon>Betaproteobacteria</taxon>
        <taxon>Rhodocyclales</taxon>
        <taxon>Zoogloeaceae</taxon>
        <taxon>Azoarcus</taxon>
    </lineage>
</organism>
<gene>
    <name evidence="10" type="ordered locus">azo1823</name>
</gene>
<feature type="transmembrane region" description="Helical" evidence="7">
    <location>
        <begin position="21"/>
        <end position="38"/>
    </location>
</feature>
<evidence type="ECO:0000256" key="5">
    <source>
        <dbReference type="ARBA" id="ARBA00022989"/>
    </source>
</evidence>
<evidence type="ECO:0000259" key="9">
    <source>
        <dbReference type="Pfam" id="PF02308"/>
    </source>
</evidence>
<evidence type="ECO:0000256" key="8">
    <source>
        <dbReference type="SAM" id="MobiDB-lite"/>
    </source>
</evidence>
<dbReference type="AlphaFoldDB" id="A1K6I5"/>
<evidence type="ECO:0000313" key="11">
    <source>
        <dbReference type="Proteomes" id="UP000002588"/>
    </source>
</evidence>
<feature type="compositionally biased region" description="Basic residues" evidence="8">
    <location>
        <begin position="168"/>
        <end position="179"/>
    </location>
</feature>
<keyword evidence="7" id="KW-0997">Cell inner membrane</keyword>
<evidence type="ECO:0000313" key="10">
    <source>
        <dbReference type="EMBL" id="CAL94440.1"/>
    </source>
</evidence>
<dbReference type="KEGG" id="azo:azo1823"/>
<sequence>MDAIATELAAGFGDGGRSLRSLVRLLVALACGALIGYQRERAGKAAGLRTHILVAMGSALVVTASAEAGMDPDALSRVVQGLVTGIGFLGAGAILKQAHEHSIFGLTTAAGIWMTAAIGVAAGLGRFATAVTAAALAWLVLAALYRLEVAANGPDEDWARRMAAIRSRRARMERKKRKETRMNTQPTPKKIDPGTDVSTPKPTPAHEEDLIDESMEESFPASDPPAVTPRKAPVESPPAKESRP</sequence>
<dbReference type="EMBL" id="AM406670">
    <property type="protein sequence ID" value="CAL94440.1"/>
    <property type="molecule type" value="Genomic_DNA"/>
</dbReference>
<feature type="region of interest" description="Disordered" evidence="8">
    <location>
        <begin position="168"/>
        <end position="244"/>
    </location>
</feature>
<dbReference type="RefSeq" id="WP_011765556.1">
    <property type="nucleotide sequence ID" value="NC_008702.1"/>
</dbReference>
<dbReference type="KEGG" id="aoa:dqs_1972"/>
<dbReference type="InterPro" id="IPR049177">
    <property type="entry name" value="MgtC_SapB_SrpB_YhiD_N"/>
</dbReference>
<dbReference type="eggNOG" id="COG1285">
    <property type="taxonomic scope" value="Bacteria"/>
</dbReference>
<keyword evidence="4 7" id="KW-0812">Transmembrane</keyword>
<dbReference type="HOGENOM" id="CLU_1136248_0_0_4"/>
<keyword evidence="6 7" id="KW-0472">Membrane</keyword>
<keyword evidence="5 7" id="KW-1133">Transmembrane helix</keyword>
<dbReference type="GO" id="GO:0005886">
    <property type="term" value="C:plasma membrane"/>
    <property type="evidence" value="ECO:0007669"/>
    <property type="project" value="UniProtKB-SubCell"/>
</dbReference>
<feature type="transmembrane region" description="Helical" evidence="7">
    <location>
        <begin position="74"/>
        <end position="95"/>
    </location>
</feature>
<feature type="domain" description="MgtC/SapB/SrpB/YhiD N-terminal" evidence="9">
    <location>
        <begin position="25"/>
        <end position="148"/>
    </location>
</feature>
<dbReference type="InterPro" id="IPR003416">
    <property type="entry name" value="MgtC/SapB/SrpB/YhiD_fam"/>
</dbReference>
<evidence type="ECO:0000256" key="4">
    <source>
        <dbReference type="ARBA" id="ARBA00022692"/>
    </source>
</evidence>
<dbReference type="PANTHER" id="PTHR33778:SF1">
    <property type="entry name" value="MAGNESIUM TRANSPORTER YHID-RELATED"/>
    <property type="match status" value="1"/>
</dbReference>
<name>A1K6I5_AZOSB</name>
<evidence type="ECO:0000256" key="3">
    <source>
        <dbReference type="ARBA" id="ARBA00022475"/>
    </source>
</evidence>
<dbReference type="Pfam" id="PF02308">
    <property type="entry name" value="MgtC"/>
    <property type="match status" value="1"/>
</dbReference>
<accession>A1K6I5</accession>
<dbReference type="PANTHER" id="PTHR33778">
    <property type="entry name" value="PROTEIN MGTC"/>
    <property type="match status" value="1"/>
</dbReference>
<evidence type="ECO:0000256" key="1">
    <source>
        <dbReference type="ARBA" id="ARBA00004651"/>
    </source>
</evidence>
<feature type="transmembrane region" description="Helical" evidence="7">
    <location>
        <begin position="127"/>
        <end position="145"/>
    </location>
</feature>
<dbReference type="STRING" id="62928.azo1823"/>
<evidence type="ECO:0000256" key="2">
    <source>
        <dbReference type="ARBA" id="ARBA00009298"/>
    </source>
</evidence>
<dbReference type="PRINTS" id="PR01837">
    <property type="entry name" value="MGTCSAPBPROT"/>
</dbReference>
<dbReference type="OrthoDB" id="9811198at2"/>